<sequence length="70" mass="8233">MFFCLKNKIICLFRMHRGIFLFVVVVELKLLFHNYLNVIHLSIFLICIYSFTLSIDLGTKSMKEFSPQSA</sequence>
<evidence type="ECO:0008006" key="4">
    <source>
        <dbReference type="Google" id="ProtNLM"/>
    </source>
</evidence>
<keyword evidence="1" id="KW-0472">Membrane</keyword>
<keyword evidence="1" id="KW-0812">Transmembrane</keyword>
<evidence type="ECO:0000256" key="1">
    <source>
        <dbReference type="SAM" id="Phobius"/>
    </source>
</evidence>
<name>A0A396BNG2_BACFG</name>
<protein>
    <recommendedName>
        <fullName evidence="4">Transmembrane protein</fullName>
    </recommendedName>
</protein>
<dbReference type="EMBL" id="QRJE01000036">
    <property type="protein sequence ID" value="RHH07216.1"/>
    <property type="molecule type" value="Genomic_DNA"/>
</dbReference>
<dbReference type="Proteomes" id="UP000266644">
    <property type="component" value="Unassembled WGS sequence"/>
</dbReference>
<evidence type="ECO:0000313" key="2">
    <source>
        <dbReference type="EMBL" id="RHH07216.1"/>
    </source>
</evidence>
<keyword evidence="1" id="KW-1133">Transmembrane helix</keyword>
<accession>A0A396BNG2</accession>
<proteinExistence type="predicted"/>
<comment type="caution">
    <text evidence="2">The sequence shown here is derived from an EMBL/GenBank/DDBJ whole genome shotgun (WGS) entry which is preliminary data.</text>
</comment>
<gene>
    <name evidence="2" type="ORF">DW228_19570</name>
</gene>
<feature type="transmembrane region" description="Helical" evidence="1">
    <location>
        <begin position="38"/>
        <end position="58"/>
    </location>
</feature>
<evidence type="ECO:0000313" key="3">
    <source>
        <dbReference type="Proteomes" id="UP000266644"/>
    </source>
</evidence>
<reference evidence="2 3" key="1">
    <citation type="submission" date="2018-08" db="EMBL/GenBank/DDBJ databases">
        <title>A genome reference for cultivated species of the human gut microbiota.</title>
        <authorList>
            <person name="Zou Y."/>
            <person name="Xue W."/>
            <person name="Luo G."/>
        </authorList>
    </citation>
    <scope>NUCLEOTIDE SEQUENCE [LARGE SCALE GENOMIC DNA]</scope>
    <source>
        <strain evidence="2 3">AM18-6</strain>
    </source>
</reference>
<dbReference type="AlphaFoldDB" id="A0A396BNG2"/>
<organism evidence="2 3">
    <name type="scientific">Bacteroides fragilis</name>
    <dbReference type="NCBI Taxonomy" id="817"/>
    <lineage>
        <taxon>Bacteria</taxon>
        <taxon>Pseudomonadati</taxon>
        <taxon>Bacteroidota</taxon>
        <taxon>Bacteroidia</taxon>
        <taxon>Bacteroidales</taxon>
        <taxon>Bacteroidaceae</taxon>
        <taxon>Bacteroides</taxon>
    </lineage>
</organism>